<feature type="domain" description="Reverse transcriptase" evidence="1">
    <location>
        <begin position="407"/>
        <end position="681"/>
    </location>
</feature>
<dbReference type="PANTHER" id="PTHR47510">
    <property type="entry name" value="REVERSE TRANSCRIPTASE DOMAIN-CONTAINING PROTEIN"/>
    <property type="match status" value="1"/>
</dbReference>
<gene>
    <name evidence="2" type="ORF">g.48503</name>
</gene>
<dbReference type="AlphaFoldDB" id="A0A1B6MD15"/>
<dbReference type="InterPro" id="IPR043502">
    <property type="entry name" value="DNA/RNA_pol_sf"/>
</dbReference>
<dbReference type="InterPro" id="IPR005135">
    <property type="entry name" value="Endo/exonuclease/phosphatase"/>
</dbReference>
<dbReference type="GO" id="GO:0003824">
    <property type="term" value="F:catalytic activity"/>
    <property type="evidence" value="ECO:0007669"/>
    <property type="project" value="InterPro"/>
</dbReference>
<organism evidence="2">
    <name type="scientific">Graphocephala atropunctata</name>
    <dbReference type="NCBI Taxonomy" id="36148"/>
    <lineage>
        <taxon>Eukaryota</taxon>
        <taxon>Metazoa</taxon>
        <taxon>Ecdysozoa</taxon>
        <taxon>Arthropoda</taxon>
        <taxon>Hexapoda</taxon>
        <taxon>Insecta</taxon>
        <taxon>Pterygota</taxon>
        <taxon>Neoptera</taxon>
        <taxon>Paraneoptera</taxon>
        <taxon>Hemiptera</taxon>
        <taxon>Auchenorrhyncha</taxon>
        <taxon>Membracoidea</taxon>
        <taxon>Cicadellidae</taxon>
        <taxon>Cicadellinae</taxon>
        <taxon>Cicadellini</taxon>
        <taxon>Graphocephala</taxon>
    </lineage>
</organism>
<dbReference type="GO" id="GO:0071897">
    <property type="term" value="P:DNA biosynthetic process"/>
    <property type="evidence" value="ECO:0007669"/>
    <property type="project" value="UniProtKB-ARBA"/>
</dbReference>
<dbReference type="EMBL" id="GEBQ01006154">
    <property type="protein sequence ID" value="JAT33823.1"/>
    <property type="molecule type" value="Transcribed_RNA"/>
</dbReference>
<dbReference type="SUPFAM" id="SSF56672">
    <property type="entry name" value="DNA/RNA polymerases"/>
    <property type="match status" value="1"/>
</dbReference>
<evidence type="ECO:0000259" key="1">
    <source>
        <dbReference type="PROSITE" id="PS50878"/>
    </source>
</evidence>
<dbReference type="SUPFAM" id="SSF56219">
    <property type="entry name" value="DNase I-like"/>
    <property type="match status" value="1"/>
</dbReference>
<dbReference type="PROSITE" id="PS50878">
    <property type="entry name" value="RT_POL"/>
    <property type="match status" value="1"/>
</dbReference>
<dbReference type="InterPro" id="IPR036691">
    <property type="entry name" value="Endo/exonu/phosph_ase_sf"/>
</dbReference>
<dbReference type="Pfam" id="PF00078">
    <property type="entry name" value="RVT_1"/>
    <property type="match status" value="1"/>
</dbReference>
<sequence>MEKQIKLISTSGDETELICETALFEIRTKKQTIQVLGVYRTPNAKLEDGLNVLTDQLSNILQTNKQTVLMGDINVDNLTENRDNTKLEELLATYGLTRMTLPPTRVTKESSKSIDWICTNIDQKLIQTSVVLTGLSDHSAQLATLNIPKPSPHMPKQIKRMFTKKETKFFKEKLQTQNWDNVLLTEDINQAYNNFHNTIQSVLNDTCPPRTIRGQQNKKMRYWDSECSRLKGEYIKALEKEQSSGRPEDKALTAIKKKEYDQRLKALRKERTTAHIDQAENKSKALWQIINGERKSTPDTESQIHLQTNGKEINDPQKVANIFNHFFATVAERTLQINNNSRTTDLPDPPPITNHNLNFRPTTQREVLKAIESLKPKTSSGLDEISARLTKTCKEELTPPLTDIINKSLKQGIFPHQLKTAKVYPKYKNGPRNDTSSYRPISLIPTFSKIFEKIVLEGLLAYLEHNNLLTCQQHGFLKGRSTATALIQLIEHIMDQLEEGCFVTGLFLDFSKAFDYLNHNRLLQKLRTLGIRGTELKWFESYLKDRKQLVEISHTSNNTIQKTHSRTLEVKRGVPQGSVLGPALFLLLTNDMPDQLQGTCKTIMYADDTVLTISDKTIETLERNTSTYLNLTKQYCSNNDLVLNENKTVQIAFKTKNKQTQQNALPQLDIKETTKYLGIIIDAKMTWKPHIDQLCRRLSSGTYVIRRILQVGGLDTAKVAYFALFESHLRYGIVAWGGISNANLERVLIQQKRAIRCLVGLHYQESCRESFKQLKILTVVSLYIFVKLSCTL</sequence>
<dbReference type="Gene3D" id="3.60.10.10">
    <property type="entry name" value="Endonuclease/exonuclease/phosphatase"/>
    <property type="match status" value="1"/>
</dbReference>
<dbReference type="Pfam" id="PF14529">
    <property type="entry name" value="Exo_endo_phos_2"/>
    <property type="match status" value="1"/>
</dbReference>
<dbReference type="PANTHER" id="PTHR47510:SF3">
    <property type="entry name" value="ENDO_EXONUCLEASE_PHOSPHATASE DOMAIN-CONTAINING PROTEIN"/>
    <property type="match status" value="1"/>
</dbReference>
<proteinExistence type="predicted"/>
<protein>
    <recommendedName>
        <fullName evidence="1">Reverse transcriptase domain-containing protein</fullName>
    </recommendedName>
</protein>
<evidence type="ECO:0000313" key="2">
    <source>
        <dbReference type="EMBL" id="JAT33823.1"/>
    </source>
</evidence>
<accession>A0A1B6MD15</accession>
<name>A0A1B6MD15_9HEMI</name>
<dbReference type="InterPro" id="IPR000477">
    <property type="entry name" value="RT_dom"/>
</dbReference>
<dbReference type="CDD" id="cd01650">
    <property type="entry name" value="RT_nLTR_like"/>
    <property type="match status" value="1"/>
</dbReference>
<reference evidence="2" key="1">
    <citation type="submission" date="2015-11" db="EMBL/GenBank/DDBJ databases">
        <title>De novo transcriptome assembly of four potential Pierce s Disease insect vectors from Arizona vineyards.</title>
        <authorList>
            <person name="Tassone E.E."/>
        </authorList>
    </citation>
    <scope>NUCLEOTIDE SEQUENCE</scope>
</reference>